<dbReference type="CDD" id="cd01949">
    <property type="entry name" value="GGDEF"/>
    <property type="match status" value="1"/>
</dbReference>
<evidence type="ECO:0000313" key="2">
    <source>
        <dbReference type="EMBL" id="MBN8658813.1"/>
    </source>
</evidence>
<dbReference type="PROSITE" id="PS50887">
    <property type="entry name" value="GGDEF"/>
    <property type="match status" value="1"/>
</dbReference>
<comment type="caution">
    <text evidence="2">The sequence shown here is derived from an EMBL/GenBank/DDBJ whole genome shotgun (WGS) entry which is preliminary data.</text>
</comment>
<dbReference type="SUPFAM" id="SSF55073">
    <property type="entry name" value="Nucleotide cyclase"/>
    <property type="match status" value="1"/>
</dbReference>
<dbReference type="SMART" id="SM00267">
    <property type="entry name" value="GGDEF"/>
    <property type="match status" value="1"/>
</dbReference>
<dbReference type="GO" id="GO:0052621">
    <property type="term" value="F:diguanylate cyclase activity"/>
    <property type="evidence" value="ECO:0007669"/>
    <property type="project" value="TreeGrafter"/>
</dbReference>
<sequence>MAGRTDHICSGRTCMFCRVLENPQKVKGGAGTRTYMDNQVIERVKELEERSLLTTTAAALSNSGGEDIERLALIDSLTDLYNSRTFLKEIKDELKRAKRYKRPVSLIIAGVDNFDEMQRSFGAITADSVLKLVGSVIKSAVRDVDIAARYSAGEFAIILPETNAQGAAIVAERIRSRVANHDITHNWHNLKVSTSVGVAAFPSHAREHDELIHRTIQALEAAFQKGGNQVVTSV</sequence>
<dbReference type="InterPro" id="IPR050469">
    <property type="entry name" value="Diguanylate_Cyclase"/>
</dbReference>
<dbReference type="Gene3D" id="3.30.70.270">
    <property type="match status" value="1"/>
</dbReference>
<feature type="domain" description="GGDEF" evidence="1">
    <location>
        <begin position="102"/>
        <end position="234"/>
    </location>
</feature>
<organism evidence="2 3">
    <name type="scientific">Candidatus Obscuribacter phosphatis</name>
    <dbReference type="NCBI Taxonomy" id="1906157"/>
    <lineage>
        <taxon>Bacteria</taxon>
        <taxon>Bacillati</taxon>
        <taxon>Candidatus Melainabacteria</taxon>
        <taxon>Candidatus Obscuribacterales</taxon>
        <taxon>Candidatus Obscuribacteraceae</taxon>
        <taxon>Candidatus Obscuribacter</taxon>
    </lineage>
</organism>
<dbReference type="NCBIfam" id="TIGR00254">
    <property type="entry name" value="GGDEF"/>
    <property type="match status" value="1"/>
</dbReference>
<evidence type="ECO:0000259" key="1">
    <source>
        <dbReference type="PROSITE" id="PS50887"/>
    </source>
</evidence>
<dbReference type="Proteomes" id="UP000664277">
    <property type="component" value="Unassembled WGS sequence"/>
</dbReference>
<dbReference type="PANTHER" id="PTHR45138">
    <property type="entry name" value="REGULATORY COMPONENTS OF SENSORY TRANSDUCTION SYSTEM"/>
    <property type="match status" value="1"/>
</dbReference>
<dbReference type="InterPro" id="IPR043128">
    <property type="entry name" value="Rev_trsase/Diguanyl_cyclase"/>
</dbReference>
<reference evidence="2" key="1">
    <citation type="submission" date="2021-02" db="EMBL/GenBank/DDBJ databases">
        <title>Genome-Resolved Metagenomics of a Microbial Community Performing Photosynthetic Biological Nutrient Removal.</title>
        <authorList>
            <person name="Mcdaniel E.A."/>
        </authorList>
    </citation>
    <scope>NUCLEOTIDE SEQUENCE</scope>
    <source>
        <strain evidence="2">UWPOB_OBS1</strain>
    </source>
</reference>
<dbReference type="AlphaFoldDB" id="A0A8J7TLA6"/>
<dbReference type="PANTHER" id="PTHR45138:SF9">
    <property type="entry name" value="DIGUANYLATE CYCLASE DGCM-RELATED"/>
    <property type="match status" value="1"/>
</dbReference>
<dbReference type="EMBL" id="JAFLCK010000001">
    <property type="protein sequence ID" value="MBN8658813.1"/>
    <property type="molecule type" value="Genomic_DNA"/>
</dbReference>
<evidence type="ECO:0000313" key="3">
    <source>
        <dbReference type="Proteomes" id="UP000664277"/>
    </source>
</evidence>
<gene>
    <name evidence="2" type="ORF">J0M35_00505</name>
</gene>
<accession>A0A8J7TLA6</accession>
<proteinExistence type="predicted"/>
<dbReference type="InterPro" id="IPR029787">
    <property type="entry name" value="Nucleotide_cyclase"/>
</dbReference>
<protein>
    <submittedName>
        <fullName evidence="2">GGDEF domain-containing protein</fullName>
    </submittedName>
</protein>
<dbReference type="InterPro" id="IPR000160">
    <property type="entry name" value="GGDEF_dom"/>
</dbReference>
<dbReference type="Pfam" id="PF00990">
    <property type="entry name" value="GGDEF"/>
    <property type="match status" value="1"/>
</dbReference>
<name>A0A8J7TLA6_9BACT</name>